<keyword evidence="2" id="KW-0436">Ligase</keyword>
<evidence type="ECO:0000313" key="3">
    <source>
        <dbReference type="Proteomes" id="UP000270046"/>
    </source>
</evidence>
<evidence type="ECO:0000259" key="1">
    <source>
        <dbReference type="Pfam" id="PF01902"/>
    </source>
</evidence>
<dbReference type="PIRSF" id="PIRSF039123">
    <property type="entry name" value="Diphthamide_synthase"/>
    <property type="match status" value="1"/>
</dbReference>
<evidence type="ECO:0000313" key="2">
    <source>
        <dbReference type="EMBL" id="AYL95501.1"/>
    </source>
</evidence>
<dbReference type="CDD" id="cd01994">
    <property type="entry name" value="AANH_PF0828-like"/>
    <property type="match status" value="1"/>
</dbReference>
<organism evidence="2 3">
    <name type="scientific">Mucilaginibacter celer</name>
    <dbReference type="NCBI Taxonomy" id="2305508"/>
    <lineage>
        <taxon>Bacteria</taxon>
        <taxon>Pseudomonadati</taxon>
        <taxon>Bacteroidota</taxon>
        <taxon>Sphingobacteriia</taxon>
        <taxon>Sphingobacteriales</taxon>
        <taxon>Sphingobacteriaceae</taxon>
        <taxon>Mucilaginibacter</taxon>
    </lineage>
</organism>
<dbReference type="AlphaFoldDB" id="A0A494VNZ5"/>
<dbReference type="InterPro" id="IPR014729">
    <property type="entry name" value="Rossmann-like_a/b/a_fold"/>
</dbReference>
<protein>
    <submittedName>
        <fullName evidence="2">Diphthine--ammonia ligase</fullName>
        <ecNumber evidence="2">6.3.1.14</ecNumber>
    </submittedName>
</protein>
<dbReference type="Gene3D" id="3.40.50.620">
    <property type="entry name" value="HUPs"/>
    <property type="match status" value="1"/>
</dbReference>
<dbReference type="KEGG" id="muh:HYN43_009435"/>
<sequence length="248" mass="28296">MKRAAKLNHLKLKCIFNWSGGKDSALALYYCLQNPDLEIAYLVTTINDAADRISMHGVRTELLIDQAESIGIPLYQIRLPEMPGMKEYDEVMQYHLLHLKSEGITHSIFGDIFLQDLKNYRDARLSEVGMQGLYPLWKRDTRELITEFLELGFGTVIACTQQRIERIVGREISLELIDSLPDDIDVCGENGEFHTFTFKGPIFKKAIVYKTGDKVFKEYKAPKNTDDSCVSSVDEKPAGFWYCDLLPA</sequence>
<proteinExistence type="predicted"/>
<dbReference type="Pfam" id="PF01902">
    <property type="entry name" value="Diphthami_syn_2"/>
    <property type="match status" value="1"/>
</dbReference>
<dbReference type="OrthoDB" id="3572539at2"/>
<dbReference type="NCBIfam" id="TIGR00290">
    <property type="entry name" value="MJ0570_dom"/>
    <property type="match status" value="1"/>
</dbReference>
<dbReference type="GO" id="GO:0017178">
    <property type="term" value="F:diphthine-ammonia ligase activity"/>
    <property type="evidence" value="ECO:0007669"/>
    <property type="project" value="UniProtKB-EC"/>
</dbReference>
<dbReference type="InterPro" id="IPR030662">
    <property type="entry name" value="DPH6/MJ0570"/>
</dbReference>
<dbReference type="EMBL" id="CP032869">
    <property type="protein sequence ID" value="AYL95501.1"/>
    <property type="molecule type" value="Genomic_DNA"/>
</dbReference>
<gene>
    <name evidence="2" type="ORF">HYN43_009435</name>
</gene>
<keyword evidence="3" id="KW-1185">Reference proteome</keyword>
<name>A0A494VNZ5_9SPHI</name>
<accession>A0A494VNZ5</accession>
<dbReference type="InterPro" id="IPR002761">
    <property type="entry name" value="Diphthami_syn_dom"/>
</dbReference>
<feature type="domain" description="Diphthamide synthase" evidence="1">
    <location>
        <begin position="13"/>
        <end position="216"/>
    </location>
</feature>
<dbReference type="SUPFAM" id="SSF52402">
    <property type="entry name" value="Adenine nucleotide alpha hydrolases-like"/>
    <property type="match status" value="1"/>
</dbReference>
<dbReference type="Proteomes" id="UP000270046">
    <property type="component" value="Chromosome"/>
</dbReference>
<reference evidence="2 3" key="1">
    <citation type="submission" date="2018-10" db="EMBL/GenBank/DDBJ databases">
        <title>Genome sequencing of Mucilaginibacter sp. HYN0043.</title>
        <authorList>
            <person name="Kim M."/>
            <person name="Yi H."/>
        </authorList>
    </citation>
    <scope>NUCLEOTIDE SEQUENCE [LARGE SCALE GENOMIC DNA]</scope>
    <source>
        <strain evidence="2 3">HYN0043</strain>
    </source>
</reference>
<dbReference type="Gene3D" id="3.90.1490.10">
    <property type="entry name" value="putative n-type atp pyrophosphatase, domain 2"/>
    <property type="match status" value="1"/>
</dbReference>
<dbReference type="EC" id="6.3.1.14" evidence="2"/>